<dbReference type="InterPro" id="IPR006702">
    <property type="entry name" value="CASP_dom"/>
</dbReference>
<accession>A0A1D1Z0V4</accession>
<gene>
    <name evidence="10" type="primary">At3g23200_1</name>
    <name evidence="10" type="ORF">g.34966</name>
</gene>
<evidence type="ECO:0000256" key="7">
    <source>
        <dbReference type="ARBA" id="ARBA00023136"/>
    </source>
</evidence>
<dbReference type="InterPro" id="IPR045009">
    <property type="entry name" value="CASPL-5"/>
</dbReference>
<feature type="domain" description="Casparian strip membrane protein" evidence="9">
    <location>
        <begin position="8"/>
        <end position="135"/>
    </location>
</feature>
<evidence type="ECO:0000256" key="3">
    <source>
        <dbReference type="ARBA" id="ARBA00011489"/>
    </source>
</evidence>
<comment type="subunit">
    <text evidence="3 8">Homodimer and heterodimers.</text>
</comment>
<keyword evidence="5 8" id="KW-0812">Transmembrane</keyword>
<feature type="transmembrane region" description="Helical" evidence="8">
    <location>
        <begin position="40"/>
        <end position="66"/>
    </location>
</feature>
<evidence type="ECO:0000259" key="9">
    <source>
        <dbReference type="Pfam" id="PF04535"/>
    </source>
</evidence>
<dbReference type="EMBL" id="GDJX01007432">
    <property type="protein sequence ID" value="JAT60504.1"/>
    <property type="molecule type" value="Transcribed_RNA"/>
</dbReference>
<evidence type="ECO:0000256" key="4">
    <source>
        <dbReference type="ARBA" id="ARBA00022475"/>
    </source>
</evidence>
<keyword evidence="7 8" id="KW-0472">Membrane</keyword>
<dbReference type="AlphaFoldDB" id="A0A1D1Z0V4"/>
<proteinExistence type="inferred from homology"/>
<evidence type="ECO:0000256" key="2">
    <source>
        <dbReference type="ARBA" id="ARBA00007651"/>
    </source>
</evidence>
<organism evidence="10">
    <name type="scientific">Anthurium amnicola</name>
    <dbReference type="NCBI Taxonomy" id="1678845"/>
    <lineage>
        <taxon>Eukaryota</taxon>
        <taxon>Viridiplantae</taxon>
        <taxon>Streptophyta</taxon>
        <taxon>Embryophyta</taxon>
        <taxon>Tracheophyta</taxon>
        <taxon>Spermatophyta</taxon>
        <taxon>Magnoliopsida</taxon>
        <taxon>Liliopsida</taxon>
        <taxon>Araceae</taxon>
        <taxon>Pothoideae</taxon>
        <taxon>Potheae</taxon>
        <taxon>Anthurium</taxon>
    </lineage>
</organism>
<dbReference type="PANTHER" id="PTHR32021">
    <property type="entry name" value="CASP-LIKE PROTEIN 5B3"/>
    <property type="match status" value="1"/>
</dbReference>
<dbReference type="Pfam" id="PF04535">
    <property type="entry name" value="CASP_dom"/>
    <property type="match status" value="1"/>
</dbReference>
<evidence type="ECO:0000256" key="5">
    <source>
        <dbReference type="ARBA" id="ARBA00022692"/>
    </source>
</evidence>
<comment type="subcellular location">
    <subcellularLocation>
        <location evidence="1 8">Cell membrane</location>
        <topology evidence="1 8">Multi-pass membrane protein</topology>
    </subcellularLocation>
</comment>
<evidence type="ECO:0000256" key="1">
    <source>
        <dbReference type="ARBA" id="ARBA00004651"/>
    </source>
</evidence>
<feature type="transmembrane region" description="Helical" evidence="8">
    <location>
        <begin position="78"/>
        <end position="108"/>
    </location>
</feature>
<comment type="caution">
    <text evidence="8">Lacks conserved residue(s) required for the propagation of feature annotation.</text>
</comment>
<evidence type="ECO:0000313" key="10">
    <source>
        <dbReference type="EMBL" id="JAT60504.1"/>
    </source>
</evidence>
<name>A0A1D1Z0V4_9ARAE</name>
<feature type="transmembrane region" description="Helical" evidence="8">
    <location>
        <begin position="128"/>
        <end position="149"/>
    </location>
</feature>
<comment type="similarity">
    <text evidence="2 8">Belongs to the Casparian strip membrane proteins (CASP) family.</text>
</comment>
<dbReference type="GO" id="GO:0005886">
    <property type="term" value="C:plasma membrane"/>
    <property type="evidence" value="ECO:0007669"/>
    <property type="project" value="UniProtKB-SubCell"/>
</dbReference>
<keyword evidence="4 8" id="KW-1003">Cell membrane</keyword>
<evidence type="ECO:0000256" key="6">
    <source>
        <dbReference type="ARBA" id="ARBA00022989"/>
    </source>
</evidence>
<protein>
    <recommendedName>
        <fullName evidence="8">CASP-like protein</fullName>
    </recommendedName>
</protein>
<sequence>MKSFPGTPGTFSSLVFRIMQSLFAAGSVASMASAPGFSAYTAFCYLIVSMALQFIWSMGLACLDIYQLVKKSDLHHSILVGLFVAGDWVTGMLSLAAVSASAGLTILFDRDLGYCKMGECWNFQLAVSLGFASWLMVWLSSLVMLWLLAAG</sequence>
<evidence type="ECO:0000256" key="8">
    <source>
        <dbReference type="RuleBase" id="RU361233"/>
    </source>
</evidence>
<keyword evidence="6 8" id="KW-1133">Transmembrane helix</keyword>
<dbReference type="PANTHER" id="PTHR32021:SF5">
    <property type="entry name" value="CASP-LIKE PROTEIN 5B3"/>
    <property type="match status" value="1"/>
</dbReference>
<reference evidence="10" key="1">
    <citation type="submission" date="2015-07" db="EMBL/GenBank/DDBJ databases">
        <title>Transcriptome Assembly of Anthurium amnicola.</title>
        <authorList>
            <person name="Suzuki J."/>
        </authorList>
    </citation>
    <scope>NUCLEOTIDE SEQUENCE</scope>
</reference>